<proteinExistence type="predicted"/>
<name>X1AYZ9_9ZZZZ</name>
<reference evidence="1" key="1">
    <citation type="journal article" date="2014" name="Front. Microbiol.">
        <title>High frequency of phylogenetically diverse reductive dehalogenase-homologous genes in deep subseafloor sedimentary metagenomes.</title>
        <authorList>
            <person name="Kawai M."/>
            <person name="Futagami T."/>
            <person name="Toyoda A."/>
            <person name="Takaki Y."/>
            <person name="Nishi S."/>
            <person name="Hori S."/>
            <person name="Arai W."/>
            <person name="Tsubouchi T."/>
            <person name="Morono Y."/>
            <person name="Uchiyama I."/>
            <person name="Ito T."/>
            <person name="Fujiyama A."/>
            <person name="Inagaki F."/>
            <person name="Takami H."/>
        </authorList>
    </citation>
    <scope>NUCLEOTIDE SEQUENCE</scope>
    <source>
        <strain evidence="1">Expedition CK06-06</strain>
    </source>
</reference>
<protein>
    <submittedName>
        <fullName evidence="1">Uncharacterized protein</fullName>
    </submittedName>
</protein>
<evidence type="ECO:0000313" key="1">
    <source>
        <dbReference type="EMBL" id="GAG77358.1"/>
    </source>
</evidence>
<gene>
    <name evidence="1" type="ORF">S01H4_31047</name>
</gene>
<comment type="caution">
    <text evidence="1">The sequence shown here is derived from an EMBL/GenBank/DDBJ whole genome shotgun (WGS) entry which is preliminary data.</text>
</comment>
<accession>X1AYZ9</accession>
<sequence>MTRRNRTMYLYDCHAPPEAIDRDWHNMPGRIKNTILEMSGLRCDGGGVPGPWCESCKWGKTDIEQNVDDVIF</sequence>
<dbReference type="AlphaFoldDB" id="X1AYZ9"/>
<dbReference type="EMBL" id="BART01016086">
    <property type="protein sequence ID" value="GAG77358.1"/>
    <property type="molecule type" value="Genomic_DNA"/>
</dbReference>
<organism evidence="1">
    <name type="scientific">marine sediment metagenome</name>
    <dbReference type="NCBI Taxonomy" id="412755"/>
    <lineage>
        <taxon>unclassified sequences</taxon>
        <taxon>metagenomes</taxon>
        <taxon>ecological metagenomes</taxon>
    </lineage>
</organism>